<name>A0ABN7A9I9_9HEMI</name>
<feature type="region of interest" description="Disordered" evidence="1">
    <location>
        <begin position="61"/>
        <end position="87"/>
    </location>
</feature>
<protein>
    <submittedName>
        <fullName evidence="2">Uncharacterized protein</fullName>
    </submittedName>
</protein>
<gene>
    <name evidence="2" type="ORF">NTJ_01450</name>
</gene>
<evidence type="ECO:0000256" key="1">
    <source>
        <dbReference type="SAM" id="MobiDB-lite"/>
    </source>
</evidence>
<evidence type="ECO:0000313" key="3">
    <source>
        <dbReference type="Proteomes" id="UP001307889"/>
    </source>
</evidence>
<dbReference type="Proteomes" id="UP001307889">
    <property type="component" value="Chromosome 1"/>
</dbReference>
<sequence length="87" mass="9436">MSPVGNQMKLSRRNQNWPSSVLDNDGGVQSRQVSACSTPIAAPQANYKLVRRPATDESIQWERGEVLLTDGTPGERGNDLPSPSDAE</sequence>
<proteinExistence type="predicted"/>
<reference evidence="2 3" key="1">
    <citation type="submission" date="2023-09" db="EMBL/GenBank/DDBJ databases">
        <title>Nesidiocoris tenuis whole genome shotgun sequence.</title>
        <authorList>
            <person name="Shibata T."/>
            <person name="Shimoda M."/>
            <person name="Kobayashi T."/>
            <person name="Uehara T."/>
        </authorList>
    </citation>
    <scope>NUCLEOTIDE SEQUENCE [LARGE SCALE GENOMIC DNA]</scope>
    <source>
        <strain evidence="2 3">Japan</strain>
    </source>
</reference>
<feature type="region of interest" description="Disordered" evidence="1">
    <location>
        <begin position="1"/>
        <end position="37"/>
    </location>
</feature>
<dbReference type="EMBL" id="AP028909">
    <property type="protein sequence ID" value="BES88643.1"/>
    <property type="molecule type" value="Genomic_DNA"/>
</dbReference>
<evidence type="ECO:0000313" key="2">
    <source>
        <dbReference type="EMBL" id="BES88643.1"/>
    </source>
</evidence>
<keyword evidence="3" id="KW-1185">Reference proteome</keyword>
<organism evidence="2 3">
    <name type="scientific">Nesidiocoris tenuis</name>
    <dbReference type="NCBI Taxonomy" id="355587"/>
    <lineage>
        <taxon>Eukaryota</taxon>
        <taxon>Metazoa</taxon>
        <taxon>Ecdysozoa</taxon>
        <taxon>Arthropoda</taxon>
        <taxon>Hexapoda</taxon>
        <taxon>Insecta</taxon>
        <taxon>Pterygota</taxon>
        <taxon>Neoptera</taxon>
        <taxon>Paraneoptera</taxon>
        <taxon>Hemiptera</taxon>
        <taxon>Heteroptera</taxon>
        <taxon>Panheteroptera</taxon>
        <taxon>Cimicomorpha</taxon>
        <taxon>Miridae</taxon>
        <taxon>Dicyphina</taxon>
        <taxon>Nesidiocoris</taxon>
    </lineage>
</organism>
<accession>A0ABN7A9I9</accession>